<feature type="region of interest" description="Disordered" evidence="3">
    <location>
        <begin position="421"/>
        <end position="579"/>
    </location>
</feature>
<organism evidence="6 7">
    <name type="scientific">Prymnesium parvum</name>
    <name type="common">Toxic golden alga</name>
    <dbReference type="NCBI Taxonomy" id="97485"/>
    <lineage>
        <taxon>Eukaryota</taxon>
        <taxon>Haptista</taxon>
        <taxon>Haptophyta</taxon>
        <taxon>Prymnesiophyceae</taxon>
        <taxon>Prymnesiales</taxon>
        <taxon>Prymnesiaceae</taxon>
        <taxon>Prymnesium</taxon>
    </lineage>
</organism>
<dbReference type="GO" id="GO:0005737">
    <property type="term" value="C:cytoplasm"/>
    <property type="evidence" value="ECO:0007669"/>
    <property type="project" value="TreeGrafter"/>
</dbReference>
<dbReference type="AlphaFoldDB" id="A0AB34J289"/>
<evidence type="ECO:0000256" key="3">
    <source>
        <dbReference type="SAM" id="MobiDB-lite"/>
    </source>
</evidence>
<keyword evidence="7" id="KW-1185">Reference proteome</keyword>
<evidence type="ECO:0000313" key="6">
    <source>
        <dbReference type="EMBL" id="KAL1511479.1"/>
    </source>
</evidence>
<evidence type="ECO:0000313" key="7">
    <source>
        <dbReference type="Proteomes" id="UP001515480"/>
    </source>
</evidence>
<evidence type="ECO:0000256" key="2">
    <source>
        <dbReference type="ARBA" id="ARBA00040540"/>
    </source>
</evidence>
<accession>A0AB34J289</accession>
<evidence type="ECO:0000259" key="4">
    <source>
        <dbReference type="Pfam" id="PF08190"/>
    </source>
</evidence>
<feature type="region of interest" description="Disordered" evidence="3">
    <location>
        <begin position="64"/>
        <end position="132"/>
    </location>
</feature>
<feature type="domain" description="PIH1D1/2/3 CS-like" evidence="5">
    <location>
        <begin position="321"/>
        <end position="418"/>
    </location>
</feature>
<evidence type="ECO:0000256" key="1">
    <source>
        <dbReference type="ARBA" id="ARBA00008511"/>
    </source>
</evidence>
<dbReference type="Pfam" id="PF18201">
    <property type="entry name" value="PIH1_CS"/>
    <property type="match status" value="1"/>
</dbReference>
<protein>
    <recommendedName>
        <fullName evidence="2">PIH1 domain-containing protein 1</fullName>
    </recommendedName>
</protein>
<feature type="region of interest" description="Disordered" evidence="3">
    <location>
        <begin position="279"/>
        <end position="322"/>
    </location>
</feature>
<sequence>MSGVAGTTDYKKWAKLEKELCPMDENEKAAQRLRDLKETMSEKEVRRIHDCWREPEFRRMFEEYGEEVSDPKHKAETEEYLAQCEREQRQDRQGSTGLSVESLDGGLPGGGGKVPGQPEPPPGSQLLKPNKGYVIKTYKRDPGRKDYDTVMGKVFINVCQHDEIDPPSSTPVTAADGRKGQSWSMPHLCSPKAKEEKDKAGHACTVIDIVFHNEVLARCEHPGPLGEQWKAMVSKTAVEMVGKLHELDLDPAYKVLKMKYYGEVGGQGCSTMSWKPKEAFSQERPTEDRRNNEVAAGGCVTSAGDEALPAKPPTSAKRWRTPQHSLVHRGVGELASTWGDSRVESSGRPRELVVKVTLPELSSAADIGLDITERTFELCHEGMGYKLELPLPYAVLSEQGSAKFDKVKKMLVVTLPVKTDAHTHPKWTPKSQGQTEEEAARELREEQEKETAELRAAEAVAKARKDAELQARMQRAQEEEALKEKRRKEAIARADAEAAGRARQAAAKASHPSQQVRPSSNCTPIDHAEPSPASTASTPVTTTGVESGARVESRSFPTDGSNYVPPLPPPPMSKPTDAEVRAAAKLDAHRTQGTHRSSSDSEWVVVSAGENVTLPTEDANADHGSSTKPTGSVTAAFANDLLYELD</sequence>
<comment type="similarity">
    <text evidence="1">Belongs to the PIH1 family.</text>
</comment>
<dbReference type="InterPro" id="IPR012981">
    <property type="entry name" value="PIH1_N"/>
</dbReference>
<dbReference type="EMBL" id="JBGBPQ010000014">
    <property type="protein sequence ID" value="KAL1511479.1"/>
    <property type="molecule type" value="Genomic_DNA"/>
</dbReference>
<evidence type="ECO:0000259" key="5">
    <source>
        <dbReference type="Pfam" id="PF18201"/>
    </source>
</evidence>
<gene>
    <name evidence="6" type="ORF">AB1Y20_006277</name>
</gene>
<dbReference type="PANTHER" id="PTHR22997:SF0">
    <property type="entry name" value="PIH1 DOMAIN-CONTAINING PROTEIN 1"/>
    <property type="match status" value="1"/>
</dbReference>
<feature type="compositionally biased region" description="Low complexity" evidence="3">
    <location>
        <begin position="530"/>
        <end position="543"/>
    </location>
</feature>
<comment type="caution">
    <text evidence="6">The sequence shown here is derived from an EMBL/GenBank/DDBJ whole genome shotgun (WGS) entry which is preliminary data.</text>
</comment>
<dbReference type="PANTHER" id="PTHR22997">
    <property type="entry name" value="PIH1 DOMAIN-CONTAINING PROTEIN 1"/>
    <property type="match status" value="1"/>
</dbReference>
<feature type="compositionally biased region" description="Basic and acidic residues" evidence="3">
    <location>
        <begin position="279"/>
        <end position="292"/>
    </location>
</feature>
<feature type="domain" description="PIH1 N-terminal" evidence="4">
    <location>
        <begin position="123"/>
        <end position="264"/>
    </location>
</feature>
<reference evidence="6 7" key="1">
    <citation type="journal article" date="2024" name="Science">
        <title>Giant polyketide synthase enzymes in the biosynthesis of giant marine polyether toxins.</title>
        <authorList>
            <person name="Fallon T.R."/>
            <person name="Shende V.V."/>
            <person name="Wierzbicki I.H."/>
            <person name="Pendleton A.L."/>
            <person name="Watervoot N.F."/>
            <person name="Auber R.P."/>
            <person name="Gonzalez D.J."/>
            <person name="Wisecaver J.H."/>
            <person name="Moore B.S."/>
        </authorList>
    </citation>
    <scope>NUCLEOTIDE SEQUENCE [LARGE SCALE GENOMIC DNA]</scope>
    <source>
        <strain evidence="6 7">12B1</strain>
    </source>
</reference>
<dbReference type="Proteomes" id="UP001515480">
    <property type="component" value="Unassembled WGS sequence"/>
</dbReference>
<feature type="compositionally biased region" description="Polar residues" evidence="3">
    <location>
        <begin position="511"/>
        <end position="523"/>
    </location>
</feature>
<feature type="region of interest" description="Disordered" evidence="3">
    <location>
        <begin position="586"/>
        <end position="605"/>
    </location>
</feature>
<dbReference type="InterPro" id="IPR050734">
    <property type="entry name" value="PIH1/Kintoun_subfamily"/>
</dbReference>
<dbReference type="Pfam" id="PF08190">
    <property type="entry name" value="PIH1"/>
    <property type="match status" value="1"/>
</dbReference>
<name>A0AB34J289_PRYPA</name>
<feature type="compositionally biased region" description="Basic and acidic residues" evidence="3">
    <location>
        <begin position="438"/>
        <end position="500"/>
    </location>
</feature>
<dbReference type="InterPro" id="IPR041442">
    <property type="entry name" value="PIH1D1/2/3_CS-like"/>
</dbReference>
<proteinExistence type="inferred from homology"/>